<dbReference type="EMBL" id="CP055305">
    <property type="protein sequence ID" value="QLB42556.1"/>
    <property type="molecule type" value="Genomic_DNA"/>
</dbReference>
<accession>A0ABD7AAJ0</accession>
<organism evidence="1 2">
    <name type="scientific">Mannheimia pernigra</name>
    <dbReference type="NCBI Taxonomy" id="111844"/>
    <lineage>
        <taxon>Bacteria</taxon>
        <taxon>Pseudomonadati</taxon>
        <taxon>Pseudomonadota</taxon>
        <taxon>Gammaproteobacteria</taxon>
        <taxon>Pasteurellales</taxon>
        <taxon>Pasteurellaceae</taxon>
        <taxon>Mannheimia</taxon>
    </lineage>
</organism>
<sequence>MKLILKEYLRSLKERDELDRILPDLLSQMGANVFVSPIRGRREYGVDVACFGKLENDEVEKIYLFSIKSGDLTRNVWDGNSDQSLRQSMNEIFDVFIQRRIPVQYRGKEIVVCPCFGGNNLIQDEITGFMDRYLKLNEISFSIWDGDKLAGFIQDYFLREDIAPDDIKSLLRKSLAMVDEPEISILHFKKLVKHLFSRKMKSKDDYLTVFRQIYIYTSILWIWARNENNTESAYISSEFVILHAWNSYKKYIGDKKIRGNCPVYQQLISLIMLHMRISEEYIQRAIIPLSQEKYLLSSSIGLSSVDINLKLFDILSRVSLLGIWNSWLYQRVNEEHKDFLANRHYDLTNLVWGVIVNNSSLYSPYMDNQIIDISIAMIFLRSSKDINTNNMIGWLNQIIDNCAFCLNQRRRHITTINNYRDLIDFIEFSGDRNKFEKLTSASAFYPYLFLFLSQLKGELGTNRISSIKEKLLPHCNFQVFFFNHISEDYLYNNEEIHGATLPNVDVSSPEKFLEQLNFEVNNQKENFENISAIKHGFYPIALLACRHYRLPVPINFFLTGDSN</sequence>
<dbReference type="KEGG" id="mpeg:HV560_06875"/>
<proteinExistence type="predicted"/>
<name>A0ABD7AAJ0_9PAST</name>
<dbReference type="AlphaFoldDB" id="A0ABD7AAJ0"/>
<reference evidence="1 2" key="1">
    <citation type="submission" date="2020-06" db="EMBL/GenBank/DDBJ databases">
        <title>Mannheimia pernigra sp. nov. isolated from bovine respiratory tract.</title>
        <authorList>
            <person name="Kuhnert P."/>
            <person name="Akarsu-Egger H."/>
        </authorList>
    </citation>
    <scope>NUCLEOTIDE SEQUENCE [LARGE SCALE GENOMIC DNA]</scope>
    <source>
        <strain evidence="1 2">17CN0883</strain>
    </source>
</reference>
<evidence type="ECO:0008006" key="3">
    <source>
        <dbReference type="Google" id="ProtNLM"/>
    </source>
</evidence>
<dbReference type="RefSeq" id="WP_176812489.1">
    <property type="nucleotide sequence ID" value="NZ_CP055305.1"/>
</dbReference>
<evidence type="ECO:0000313" key="2">
    <source>
        <dbReference type="Proteomes" id="UP000509784"/>
    </source>
</evidence>
<gene>
    <name evidence="1" type="ORF">HV560_06875</name>
</gene>
<dbReference type="Proteomes" id="UP000509784">
    <property type="component" value="Chromosome"/>
</dbReference>
<evidence type="ECO:0000313" key="1">
    <source>
        <dbReference type="EMBL" id="QLB42556.1"/>
    </source>
</evidence>
<protein>
    <recommendedName>
        <fullName evidence="3">Chemotaxis protein</fullName>
    </recommendedName>
</protein>